<feature type="signal peptide" evidence="1">
    <location>
        <begin position="1"/>
        <end position="27"/>
    </location>
</feature>
<dbReference type="InterPro" id="IPR012338">
    <property type="entry name" value="Beta-lactam/transpept-like"/>
</dbReference>
<sequence>MILQRCGLLAAAIGLLTTFGAASPAFAVDPIHCTVVLDAESGEPVHRQGTCDQRVYPMSTFKLPLAMMGYDSGILKDETTPRWNYQAGFGGPARVRKAFDPAGWERESIVWYSQEITRRLGEERFGDYVRRFGYGNGDVSGGPGKLDGLTESWLMSSLKISPDEQADFLRRFLNGKLAISDHAQAMTQAIIPRFEAAGGWVIHGKTGSGRMRDAKGKPDSDRPIGWFVGWAEREERRVVFARLLVDDKPHGEPPISFVVRDSLIEDLPELVADR</sequence>
<evidence type="ECO:0000256" key="1">
    <source>
        <dbReference type="SAM" id="SignalP"/>
    </source>
</evidence>
<comment type="caution">
    <text evidence="3">The sequence shown here is derived from an EMBL/GenBank/DDBJ whole genome shotgun (WGS) entry which is preliminary data.</text>
</comment>
<feature type="chain" id="PRO_5046177468" evidence="1">
    <location>
        <begin position="28"/>
        <end position="274"/>
    </location>
</feature>
<dbReference type="Gene3D" id="3.40.710.10">
    <property type="entry name" value="DD-peptidase/beta-lactamase superfamily"/>
    <property type="match status" value="1"/>
</dbReference>
<dbReference type="InterPro" id="IPR001460">
    <property type="entry name" value="PCN-bd_Tpept"/>
</dbReference>
<evidence type="ECO:0000313" key="3">
    <source>
        <dbReference type="EMBL" id="CAD7027008.1"/>
    </source>
</evidence>
<dbReference type="NCBIfam" id="NF000270">
    <property type="entry name" value="bla_class_D_alt"/>
    <property type="match status" value="1"/>
</dbReference>
<proteinExistence type="predicted"/>
<protein>
    <submittedName>
        <fullName evidence="3">Class D beta-lactamase</fullName>
    </submittedName>
</protein>
<dbReference type="Pfam" id="PF00905">
    <property type="entry name" value="Transpeptidase"/>
    <property type="match status" value="1"/>
</dbReference>
<keyword evidence="4" id="KW-1185">Reference proteome</keyword>
<accession>A0ABM8PFE4</accession>
<reference evidence="3 4" key="1">
    <citation type="submission" date="2020-11" db="EMBL/GenBank/DDBJ databases">
        <authorList>
            <person name="Lassalle F."/>
        </authorList>
    </citation>
    <scope>NUCLEOTIDE SEQUENCE [LARGE SCALE GENOMIC DNA]</scope>
    <source>
        <strain evidence="3 4">JC140</strain>
    </source>
</reference>
<keyword evidence="1" id="KW-0732">Signal</keyword>
<dbReference type="RefSeq" id="WP_142591629.1">
    <property type="nucleotide sequence ID" value="NZ_CABFWF030000006.1"/>
</dbReference>
<gene>
    <name evidence="3" type="ORF">REJC140_02448</name>
</gene>
<organism evidence="3 4">
    <name type="scientific">Pseudorhizobium endolithicum</name>
    <dbReference type="NCBI Taxonomy" id="1191678"/>
    <lineage>
        <taxon>Bacteria</taxon>
        <taxon>Pseudomonadati</taxon>
        <taxon>Pseudomonadota</taxon>
        <taxon>Alphaproteobacteria</taxon>
        <taxon>Hyphomicrobiales</taxon>
        <taxon>Rhizobiaceae</taxon>
        <taxon>Rhizobium/Agrobacterium group</taxon>
        <taxon>Pseudorhizobium</taxon>
    </lineage>
</organism>
<evidence type="ECO:0000313" key="4">
    <source>
        <dbReference type="Proteomes" id="UP000606921"/>
    </source>
</evidence>
<dbReference type="Proteomes" id="UP000606921">
    <property type="component" value="Unassembled WGS sequence"/>
</dbReference>
<feature type="domain" description="Penicillin-binding protein transpeptidase" evidence="2">
    <location>
        <begin position="47"/>
        <end position="248"/>
    </location>
</feature>
<evidence type="ECO:0000259" key="2">
    <source>
        <dbReference type="Pfam" id="PF00905"/>
    </source>
</evidence>
<name>A0ABM8PFE4_9HYPH</name>
<dbReference type="SUPFAM" id="SSF56601">
    <property type="entry name" value="beta-lactamase/transpeptidase-like"/>
    <property type="match status" value="1"/>
</dbReference>
<dbReference type="EMBL" id="CABFWF030000006">
    <property type="protein sequence ID" value="CAD7027008.1"/>
    <property type="molecule type" value="Genomic_DNA"/>
</dbReference>